<gene>
    <name evidence="3" type="ORF">FAJ39_00960</name>
    <name evidence="2" type="ORF">FAJ39_03630</name>
</gene>
<dbReference type="InterPro" id="IPR043739">
    <property type="entry name" value="DUF5684"/>
</dbReference>
<dbReference type="AlphaFoldDB" id="A0A4T2GMQ7"/>
<protein>
    <submittedName>
        <fullName evidence="2">Uncharacterized protein</fullName>
    </submittedName>
</protein>
<feature type="transmembrane region" description="Helical" evidence="1">
    <location>
        <begin position="95"/>
        <end position="118"/>
    </location>
</feature>
<feature type="transmembrane region" description="Helical" evidence="1">
    <location>
        <begin position="7"/>
        <end position="29"/>
    </location>
</feature>
<evidence type="ECO:0000256" key="1">
    <source>
        <dbReference type="SAM" id="Phobius"/>
    </source>
</evidence>
<sequence>MYSDEALLNGMLIGFWLITIAISVVWYLLTIFSNMVLFRRAGYAAWKALIPIYNLYIQQCITFGEEKGIFILFILIPVAGPLYSLYLTYNYGRAFGLSTVQSVFYLFFTPLLNVYMAFKEEHSYKGPQDFFLN</sequence>
<dbReference type="Pfam" id="PF18936">
    <property type="entry name" value="DUF5684"/>
    <property type="match status" value="1"/>
</dbReference>
<keyword evidence="1" id="KW-1133">Transmembrane helix</keyword>
<comment type="caution">
    <text evidence="2">The sequence shown here is derived from an EMBL/GenBank/DDBJ whole genome shotgun (WGS) entry which is preliminary data.</text>
</comment>
<keyword evidence="1" id="KW-0812">Transmembrane</keyword>
<proteinExistence type="predicted"/>
<reference evidence="2 4" key="1">
    <citation type="submission" date="2019-04" db="EMBL/GenBank/DDBJ databases">
        <title>Genome analysis of Streptococcus suis strain WUSS424.</title>
        <authorList>
            <person name="Chen H."/>
            <person name="Gao X."/>
            <person name="Wu Z."/>
        </authorList>
    </citation>
    <scope>NUCLEOTIDE SEQUENCE [LARGE SCALE GENOMIC DNA]</scope>
    <source>
        <strain evidence="2 4">WUSS424</strain>
    </source>
</reference>
<accession>A0A4T2GMQ7</accession>
<feature type="transmembrane region" description="Helical" evidence="1">
    <location>
        <begin position="41"/>
        <end position="57"/>
    </location>
</feature>
<evidence type="ECO:0000313" key="4">
    <source>
        <dbReference type="Proteomes" id="UP000305165"/>
    </source>
</evidence>
<dbReference type="EMBL" id="SSXO01000002">
    <property type="protein sequence ID" value="TII00173.1"/>
    <property type="molecule type" value="Genomic_DNA"/>
</dbReference>
<keyword evidence="1" id="KW-0472">Membrane</keyword>
<dbReference type="OrthoDB" id="2376202at2"/>
<organism evidence="2 4">
    <name type="scientific">Streptococcus suis</name>
    <dbReference type="NCBI Taxonomy" id="1307"/>
    <lineage>
        <taxon>Bacteria</taxon>
        <taxon>Bacillati</taxon>
        <taxon>Bacillota</taxon>
        <taxon>Bacilli</taxon>
        <taxon>Lactobacillales</taxon>
        <taxon>Streptococcaceae</taxon>
        <taxon>Streptococcus</taxon>
    </lineage>
</organism>
<evidence type="ECO:0000313" key="3">
    <source>
        <dbReference type="EMBL" id="TII00931.1"/>
    </source>
</evidence>
<dbReference type="Proteomes" id="UP000305165">
    <property type="component" value="Unassembled WGS sequence"/>
</dbReference>
<evidence type="ECO:0000313" key="2">
    <source>
        <dbReference type="EMBL" id="TII00173.1"/>
    </source>
</evidence>
<name>A0A4T2GMQ7_STRSU</name>
<feature type="transmembrane region" description="Helical" evidence="1">
    <location>
        <begin position="69"/>
        <end position="89"/>
    </location>
</feature>
<dbReference type="EMBL" id="SSXO01000001">
    <property type="protein sequence ID" value="TII00931.1"/>
    <property type="molecule type" value="Genomic_DNA"/>
</dbReference>